<dbReference type="InParanoid" id="A8WPM5"/>
<evidence type="ECO:0000313" key="3">
    <source>
        <dbReference type="EMBL" id="CAP22432.1"/>
    </source>
</evidence>
<dbReference type="KEGG" id="cbr:CBG_01130"/>
<dbReference type="CTD" id="8577900"/>
<reference evidence="3 4" key="2">
    <citation type="journal article" date="2011" name="PLoS Genet.">
        <title>Caenorhabditis briggsae recombinant inbred line genotypes reveal inter-strain incompatibility and the evolution of recombination.</title>
        <authorList>
            <person name="Ross J.A."/>
            <person name="Koboldt D.C."/>
            <person name="Staisch J.E."/>
            <person name="Chamberlin H.M."/>
            <person name="Gupta B.P."/>
            <person name="Miller R.D."/>
            <person name="Baird S.E."/>
            <person name="Haag E.S."/>
        </authorList>
    </citation>
    <scope>NUCLEOTIDE SEQUENCE [LARGE SCALE GENOMIC DNA]</scope>
    <source>
        <strain evidence="3 4">AF16</strain>
    </source>
</reference>
<evidence type="ECO:0000256" key="1">
    <source>
        <dbReference type="SAM" id="Phobius"/>
    </source>
</evidence>
<feature type="signal peptide" evidence="2">
    <location>
        <begin position="1"/>
        <end position="21"/>
    </location>
</feature>
<dbReference type="AlphaFoldDB" id="A8WPM5"/>
<reference evidence="3 4" key="1">
    <citation type="journal article" date="2003" name="PLoS Biol.">
        <title>The genome sequence of Caenorhabditis briggsae: a platform for comparative genomics.</title>
        <authorList>
            <person name="Stein L.D."/>
            <person name="Bao Z."/>
            <person name="Blasiar D."/>
            <person name="Blumenthal T."/>
            <person name="Brent M.R."/>
            <person name="Chen N."/>
            <person name="Chinwalla A."/>
            <person name="Clarke L."/>
            <person name="Clee C."/>
            <person name="Coghlan A."/>
            <person name="Coulson A."/>
            <person name="D'Eustachio P."/>
            <person name="Fitch D.H."/>
            <person name="Fulton L.A."/>
            <person name="Fulton R.E."/>
            <person name="Griffiths-Jones S."/>
            <person name="Harris T.W."/>
            <person name="Hillier L.W."/>
            <person name="Kamath R."/>
            <person name="Kuwabara P.E."/>
            <person name="Mardis E.R."/>
            <person name="Marra M.A."/>
            <person name="Miner T.L."/>
            <person name="Minx P."/>
            <person name="Mullikin J.C."/>
            <person name="Plumb R.W."/>
            <person name="Rogers J."/>
            <person name="Schein J.E."/>
            <person name="Sohrmann M."/>
            <person name="Spieth J."/>
            <person name="Stajich J.E."/>
            <person name="Wei C."/>
            <person name="Willey D."/>
            <person name="Wilson R.K."/>
            <person name="Durbin R."/>
            <person name="Waterston R.H."/>
        </authorList>
    </citation>
    <scope>NUCLEOTIDE SEQUENCE [LARGE SCALE GENOMIC DNA]</scope>
    <source>
        <strain evidence="3 4">AF16</strain>
    </source>
</reference>
<keyword evidence="4" id="KW-1185">Reference proteome</keyword>
<feature type="transmembrane region" description="Helical" evidence="1">
    <location>
        <begin position="99"/>
        <end position="118"/>
    </location>
</feature>
<dbReference type="eggNOG" id="KOG2532">
    <property type="taxonomic scope" value="Eukaryota"/>
</dbReference>
<dbReference type="GeneID" id="8577900"/>
<organism evidence="3 4">
    <name type="scientific">Caenorhabditis briggsae</name>
    <dbReference type="NCBI Taxonomy" id="6238"/>
    <lineage>
        <taxon>Eukaryota</taxon>
        <taxon>Metazoa</taxon>
        <taxon>Ecdysozoa</taxon>
        <taxon>Nematoda</taxon>
        <taxon>Chromadorea</taxon>
        <taxon>Rhabditida</taxon>
        <taxon>Rhabditina</taxon>
        <taxon>Rhabditomorpha</taxon>
        <taxon>Rhabditoidea</taxon>
        <taxon>Rhabditidae</taxon>
        <taxon>Peloderinae</taxon>
        <taxon>Caenorhabditis</taxon>
    </lineage>
</organism>
<keyword evidence="1" id="KW-0472">Membrane</keyword>
<keyword evidence="2" id="KW-0732">Signal</keyword>
<dbReference type="HOGENOM" id="CLU_1866932_0_0_1"/>
<dbReference type="EMBL" id="HE601256">
    <property type="protein sequence ID" value="CAP22432.1"/>
    <property type="molecule type" value="Genomic_DNA"/>
</dbReference>
<sequence>MLSKFLILLILALFLINSIVADFHCFLGDFVCEHVKCQRCKIGTCIFGECLNILLKHQNGRMFFVLTSVASWALAPTSSRRRSSGPLCMKEIQFFQWTILFLFITGIIIVCNAGFPFITKSEAADYTKPKDRTIEKY</sequence>
<gene>
    <name evidence="3" type="ORF">CBG01130</name>
    <name evidence="3" type="ORF">CBG_01130</name>
</gene>
<keyword evidence="1" id="KW-0812">Transmembrane</keyword>
<evidence type="ECO:0000256" key="2">
    <source>
        <dbReference type="SAM" id="SignalP"/>
    </source>
</evidence>
<keyword evidence="1" id="KW-1133">Transmembrane helix</keyword>
<dbReference type="RefSeq" id="XP_002635906.1">
    <property type="nucleotide sequence ID" value="XM_002635860.1"/>
</dbReference>
<protein>
    <submittedName>
        <fullName evidence="3">Protein CBG01130</fullName>
    </submittedName>
</protein>
<feature type="chain" id="PRO_5002732095" evidence="2">
    <location>
        <begin position="22"/>
        <end position="137"/>
    </location>
</feature>
<accession>A8WPM5</accession>
<proteinExistence type="predicted"/>
<name>A8WPM5_CAEBR</name>
<dbReference type="STRING" id="6238.A8WPM5"/>
<evidence type="ECO:0000313" key="4">
    <source>
        <dbReference type="Proteomes" id="UP000008549"/>
    </source>
</evidence>
<dbReference type="Proteomes" id="UP000008549">
    <property type="component" value="Unassembled WGS sequence"/>
</dbReference>